<name>A0ABN6QRC0_STRNI</name>
<dbReference type="Proteomes" id="UP001059597">
    <property type="component" value="Chromosome"/>
</dbReference>
<dbReference type="InterPro" id="IPR046187">
    <property type="entry name" value="DUF6215"/>
</dbReference>
<evidence type="ECO:0000313" key="3">
    <source>
        <dbReference type="Proteomes" id="UP001059597"/>
    </source>
</evidence>
<keyword evidence="3" id="KW-1185">Reference proteome</keyword>
<evidence type="ECO:0000313" key="2">
    <source>
        <dbReference type="EMBL" id="BDM68732.1"/>
    </source>
</evidence>
<evidence type="ECO:0008006" key="4">
    <source>
        <dbReference type="Google" id="ProtNLM"/>
    </source>
</evidence>
<reference evidence="2" key="1">
    <citation type="submission" date="2022-06" db="EMBL/GenBank/DDBJ databases">
        <title>Complete genome sequence of Streptomyces nigrescens HEK616.</title>
        <authorList>
            <person name="Asamizu S."/>
            <person name="Onaka H."/>
        </authorList>
    </citation>
    <scope>NUCLEOTIDE SEQUENCE</scope>
    <source>
        <strain evidence="2">HEK616</strain>
    </source>
</reference>
<feature type="region of interest" description="Disordered" evidence="1">
    <location>
        <begin position="125"/>
        <end position="147"/>
    </location>
</feature>
<organism evidence="2 3">
    <name type="scientific">Streptomyces nigrescens</name>
    <dbReference type="NCBI Taxonomy" id="1920"/>
    <lineage>
        <taxon>Bacteria</taxon>
        <taxon>Bacillati</taxon>
        <taxon>Actinomycetota</taxon>
        <taxon>Actinomycetes</taxon>
        <taxon>Kitasatosporales</taxon>
        <taxon>Streptomycetaceae</taxon>
        <taxon>Streptomyces</taxon>
    </lineage>
</organism>
<evidence type="ECO:0000256" key="1">
    <source>
        <dbReference type="SAM" id="MobiDB-lite"/>
    </source>
</evidence>
<feature type="region of interest" description="Disordered" evidence="1">
    <location>
        <begin position="1"/>
        <end position="53"/>
    </location>
</feature>
<sequence>MLPGPRTTAERSPVRLPRRAGDANRQLGEVGDMDGEFDRSGAGSATVSRTGPEKGMNAGAQVVAAVVLVGGLAGGMWVMAKDSGQEVAEAKPAACSAGHEDARPSKRVSGAQLCTALNRADLPELLGTPAERAESADGSESSTKLAGGTTFVTPEAKVTLKTYTVQLSASYDDFTVARMAGLLGSAAERRTVLGRPALLSSDRTIAIRFRFDGGRPGKADTAPGGIARRLQVARNAKDGGGSFEVVVWRQDEGMPDDAALLRVAEKVLPTIPGWDARLTKPRHG</sequence>
<accession>A0ABN6QRC0</accession>
<gene>
    <name evidence="2" type="ORF">HEK616_22190</name>
</gene>
<proteinExistence type="predicted"/>
<protein>
    <recommendedName>
        <fullName evidence="4">Secreted protein</fullName>
    </recommendedName>
</protein>
<dbReference type="EMBL" id="AP026073">
    <property type="protein sequence ID" value="BDM68732.1"/>
    <property type="molecule type" value="Genomic_DNA"/>
</dbReference>
<dbReference type="Pfam" id="PF19721">
    <property type="entry name" value="DUF6215"/>
    <property type="match status" value="1"/>
</dbReference>